<name>A0A8J3IJ47_9CHLR</name>
<evidence type="ECO:0000313" key="2">
    <source>
        <dbReference type="Proteomes" id="UP000597444"/>
    </source>
</evidence>
<proteinExistence type="predicted"/>
<gene>
    <name evidence="1" type="ORF">KSF_046560</name>
</gene>
<dbReference type="Proteomes" id="UP000597444">
    <property type="component" value="Unassembled WGS sequence"/>
</dbReference>
<evidence type="ECO:0000313" key="1">
    <source>
        <dbReference type="EMBL" id="GHO94608.1"/>
    </source>
</evidence>
<keyword evidence="2" id="KW-1185">Reference proteome</keyword>
<comment type="caution">
    <text evidence="1">The sequence shown here is derived from an EMBL/GenBank/DDBJ whole genome shotgun (WGS) entry which is preliminary data.</text>
</comment>
<reference evidence="1" key="1">
    <citation type="submission" date="2020-10" db="EMBL/GenBank/DDBJ databases">
        <title>Taxonomic study of unclassified bacteria belonging to the class Ktedonobacteria.</title>
        <authorList>
            <person name="Yabe S."/>
            <person name="Wang C.M."/>
            <person name="Zheng Y."/>
            <person name="Sakai Y."/>
            <person name="Cavaletti L."/>
            <person name="Monciardini P."/>
            <person name="Donadio S."/>
        </authorList>
    </citation>
    <scope>NUCLEOTIDE SEQUENCE</scope>
    <source>
        <strain evidence="1">ID150040</strain>
    </source>
</reference>
<accession>A0A8J3IJ47</accession>
<organism evidence="1 2">
    <name type="scientific">Reticulibacter mediterranei</name>
    <dbReference type="NCBI Taxonomy" id="2778369"/>
    <lineage>
        <taxon>Bacteria</taxon>
        <taxon>Bacillati</taxon>
        <taxon>Chloroflexota</taxon>
        <taxon>Ktedonobacteria</taxon>
        <taxon>Ktedonobacterales</taxon>
        <taxon>Reticulibacteraceae</taxon>
        <taxon>Reticulibacter</taxon>
    </lineage>
</organism>
<dbReference type="AlphaFoldDB" id="A0A8J3IJ47"/>
<sequence>MYLNDILQVCLLALDSRYPRHKVDINEAVLKRYNVKLQSGITTQGCTVSRIIEIFEKIAPTLLRSPAYLLIDASDCAIYLLEYSGEEPAFYIDCCGTILQPRIVYIPP</sequence>
<protein>
    <submittedName>
        <fullName evidence="1">Uncharacterized protein</fullName>
    </submittedName>
</protein>
<dbReference type="EMBL" id="BNJK01000001">
    <property type="protein sequence ID" value="GHO94608.1"/>
    <property type="molecule type" value="Genomic_DNA"/>
</dbReference>